<dbReference type="InterPro" id="IPR013083">
    <property type="entry name" value="Znf_RING/FYVE/PHD"/>
</dbReference>
<accession>A0A8H6RQ28</accession>
<dbReference type="SUPFAM" id="SSF57850">
    <property type="entry name" value="RING/U-box"/>
    <property type="match status" value="1"/>
</dbReference>
<comment type="caution">
    <text evidence="1">The sequence shown here is derived from an EMBL/GenBank/DDBJ whole genome shotgun (WGS) entry which is preliminary data.</text>
</comment>
<name>A0A8H6RQ28_9PEZI</name>
<protein>
    <recommendedName>
        <fullName evidence="3">RING-type domain-containing protein</fullName>
    </recommendedName>
</protein>
<reference evidence="1" key="1">
    <citation type="submission" date="2020-04" db="EMBL/GenBank/DDBJ databases">
        <title>Draft genome resource of the tomato pathogen Pseudocercospora fuligena.</title>
        <authorList>
            <person name="Zaccaron A."/>
        </authorList>
    </citation>
    <scope>NUCLEOTIDE SEQUENCE</scope>
    <source>
        <strain evidence="1">PF001</strain>
    </source>
</reference>
<organism evidence="1 2">
    <name type="scientific">Pseudocercospora fuligena</name>
    <dbReference type="NCBI Taxonomy" id="685502"/>
    <lineage>
        <taxon>Eukaryota</taxon>
        <taxon>Fungi</taxon>
        <taxon>Dikarya</taxon>
        <taxon>Ascomycota</taxon>
        <taxon>Pezizomycotina</taxon>
        <taxon>Dothideomycetes</taxon>
        <taxon>Dothideomycetidae</taxon>
        <taxon>Mycosphaerellales</taxon>
        <taxon>Mycosphaerellaceae</taxon>
        <taxon>Pseudocercospora</taxon>
    </lineage>
</organism>
<dbReference type="AlphaFoldDB" id="A0A8H6RQ28"/>
<keyword evidence="2" id="KW-1185">Reference proteome</keyword>
<sequence length="343" mass="39304">MPPFVEPLQQTRKGFLNDLANHVLNFDLEGSEQECQICRETFLEYGGSAKDGSERAIVIHDKHVLGADCAREWFTDQNNCTHCRTILFPKSKPTDKELPGQESFDERAYEEEQDDQEQADSARLSDRVLLLRLRKNIKSHFGNLNTFNDIALDHLLDTFGSDTGNARFRSLINALHFRSSRYISGETIDDVDYLHYSHRFDPQQRTQTCYTIRAAKFNSDIWRWYVKSLSVRKATRRTVGFKIQDHAFVPKLVFEIFEVLRELDGMDVSILDLVKVLTRRFGALGMPDCWQSESLKNYRDDLVSVVVKVVKGEQLVEDRAEVGGVVGTWMNGVVVGGTQGVMW</sequence>
<proteinExistence type="predicted"/>
<gene>
    <name evidence="1" type="ORF">HII31_03999</name>
</gene>
<dbReference type="Gene3D" id="3.30.40.10">
    <property type="entry name" value="Zinc/RING finger domain, C3HC4 (zinc finger)"/>
    <property type="match status" value="1"/>
</dbReference>
<evidence type="ECO:0008006" key="3">
    <source>
        <dbReference type="Google" id="ProtNLM"/>
    </source>
</evidence>
<dbReference type="EMBL" id="JABCIY010000056">
    <property type="protein sequence ID" value="KAF7194737.1"/>
    <property type="molecule type" value="Genomic_DNA"/>
</dbReference>
<evidence type="ECO:0000313" key="1">
    <source>
        <dbReference type="EMBL" id="KAF7194737.1"/>
    </source>
</evidence>
<dbReference type="Proteomes" id="UP000660729">
    <property type="component" value="Unassembled WGS sequence"/>
</dbReference>
<evidence type="ECO:0000313" key="2">
    <source>
        <dbReference type="Proteomes" id="UP000660729"/>
    </source>
</evidence>
<dbReference type="OrthoDB" id="10326589at2759"/>